<evidence type="ECO:0000256" key="6">
    <source>
        <dbReference type="ARBA" id="ARBA00023239"/>
    </source>
</evidence>
<comment type="caution">
    <text evidence="8">The sequence shown here is derived from an EMBL/GenBank/DDBJ whole genome shotgun (WGS) entry which is preliminary data.</text>
</comment>
<dbReference type="Gene3D" id="3.40.190.10">
    <property type="entry name" value="Periplasmic binding protein-like II"/>
    <property type="match status" value="2"/>
</dbReference>
<dbReference type="InterPro" id="IPR008242">
    <property type="entry name" value="Chor_mutase/pphenate_deHydtase"/>
</dbReference>
<dbReference type="AlphaFoldDB" id="A0A8S0WV91"/>
<keyword evidence="5" id="KW-0584">Phenylalanine biosynthesis</keyword>
<evidence type="ECO:0000313" key="9">
    <source>
        <dbReference type="Proteomes" id="UP000467700"/>
    </source>
</evidence>
<sequence length="292" mass="32361">MKVAILGPLGTYTHEAAFQVFGSRATYEQRKSVADVFMTLSSQVPLAVVPQENSIFGNVVETYDLLRAADPTFIRGEITLKVVHCLLVRKGVKLHQIKRIMSHEQALGQCRSFIAEKLPSAYTIKTSSTATAAQALLDNPLDCAAICSSICATLFDGLEILFSGIQNEQSNFTRFYITAYTRSFDLPPFLTSRCERKALVRLSAPSPSFPDIDACSYDITKYLKLLDLFAARVDRRPSLEPKPFHNVYFVEVQGTLCDARDAATLEAWTSEVEKAITRVKHAGGLIDLVGLW</sequence>
<dbReference type="PANTHER" id="PTHR21022">
    <property type="entry name" value="PREPHENATE DEHYDRATASE P PROTEIN"/>
    <property type="match status" value="1"/>
</dbReference>
<evidence type="ECO:0000256" key="4">
    <source>
        <dbReference type="ARBA" id="ARBA00023141"/>
    </source>
</evidence>
<dbReference type="EMBL" id="CACVBS010000055">
    <property type="protein sequence ID" value="CAA7266536.1"/>
    <property type="molecule type" value="Genomic_DNA"/>
</dbReference>
<dbReference type="GO" id="GO:0009094">
    <property type="term" value="P:L-phenylalanine biosynthetic process"/>
    <property type="evidence" value="ECO:0007669"/>
    <property type="project" value="UniProtKB-KW"/>
</dbReference>
<dbReference type="EC" id="4.2.1.51" evidence="2"/>
<organism evidence="8 9">
    <name type="scientific">Cyclocybe aegerita</name>
    <name type="common">Black poplar mushroom</name>
    <name type="synonym">Agrocybe aegerita</name>
    <dbReference type="NCBI Taxonomy" id="1973307"/>
    <lineage>
        <taxon>Eukaryota</taxon>
        <taxon>Fungi</taxon>
        <taxon>Dikarya</taxon>
        <taxon>Basidiomycota</taxon>
        <taxon>Agaricomycotina</taxon>
        <taxon>Agaricomycetes</taxon>
        <taxon>Agaricomycetidae</taxon>
        <taxon>Agaricales</taxon>
        <taxon>Agaricineae</taxon>
        <taxon>Bolbitiaceae</taxon>
        <taxon>Cyclocybe</taxon>
    </lineage>
</organism>
<dbReference type="SUPFAM" id="SSF53850">
    <property type="entry name" value="Periplasmic binding protein-like II"/>
    <property type="match status" value="1"/>
</dbReference>
<accession>A0A8S0WV91</accession>
<feature type="domain" description="Prephenate dehydratase" evidence="7">
    <location>
        <begin position="2"/>
        <end position="180"/>
    </location>
</feature>
<keyword evidence="9" id="KW-1185">Reference proteome</keyword>
<comment type="pathway">
    <text evidence="1">Amino-acid biosynthesis; L-phenylalanine biosynthesis; phenylpyruvate from prephenate: step 1/1.</text>
</comment>
<dbReference type="Proteomes" id="UP000467700">
    <property type="component" value="Unassembled WGS sequence"/>
</dbReference>
<evidence type="ECO:0000256" key="5">
    <source>
        <dbReference type="ARBA" id="ARBA00023222"/>
    </source>
</evidence>
<evidence type="ECO:0000313" key="8">
    <source>
        <dbReference type="EMBL" id="CAA7266536.1"/>
    </source>
</evidence>
<dbReference type="GO" id="GO:0004664">
    <property type="term" value="F:prephenate dehydratase activity"/>
    <property type="evidence" value="ECO:0007669"/>
    <property type="project" value="UniProtKB-EC"/>
</dbReference>
<protein>
    <recommendedName>
        <fullName evidence="2">prephenate dehydratase</fullName>
        <ecNumber evidence="2">4.2.1.51</ecNumber>
    </recommendedName>
</protein>
<evidence type="ECO:0000256" key="2">
    <source>
        <dbReference type="ARBA" id="ARBA00013147"/>
    </source>
</evidence>
<keyword evidence="6" id="KW-0456">Lyase</keyword>
<dbReference type="PROSITE" id="PS51171">
    <property type="entry name" value="PREPHENATE_DEHYDR_3"/>
    <property type="match status" value="1"/>
</dbReference>
<reference evidence="8 9" key="1">
    <citation type="submission" date="2020-01" db="EMBL/GenBank/DDBJ databases">
        <authorList>
            <person name="Gupta K D."/>
        </authorList>
    </citation>
    <scope>NUCLEOTIDE SEQUENCE [LARGE SCALE GENOMIC DNA]</scope>
</reference>
<dbReference type="OrthoDB" id="983542at2759"/>
<dbReference type="PIRSF" id="PIRSF001500">
    <property type="entry name" value="Chor_mut_pdt_Ppr"/>
    <property type="match status" value="1"/>
</dbReference>
<name>A0A8S0WV91_CYCAE</name>
<proteinExistence type="predicted"/>
<dbReference type="PANTHER" id="PTHR21022:SF19">
    <property type="entry name" value="PREPHENATE DEHYDRATASE-RELATED"/>
    <property type="match status" value="1"/>
</dbReference>
<dbReference type="Pfam" id="PF00800">
    <property type="entry name" value="PDT"/>
    <property type="match status" value="1"/>
</dbReference>
<evidence type="ECO:0000256" key="3">
    <source>
        <dbReference type="ARBA" id="ARBA00022605"/>
    </source>
</evidence>
<keyword evidence="4" id="KW-0057">Aromatic amino acid biosynthesis</keyword>
<gene>
    <name evidence="8" type="ORF">AAE3_LOCUS8739</name>
</gene>
<dbReference type="GO" id="GO:0005737">
    <property type="term" value="C:cytoplasm"/>
    <property type="evidence" value="ECO:0007669"/>
    <property type="project" value="TreeGrafter"/>
</dbReference>
<dbReference type="InterPro" id="IPR001086">
    <property type="entry name" value="Preph_deHydtase"/>
</dbReference>
<keyword evidence="3" id="KW-0028">Amino-acid biosynthesis</keyword>
<dbReference type="CDD" id="cd13532">
    <property type="entry name" value="PBP2_PDT_like"/>
    <property type="match status" value="1"/>
</dbReference>
<evidence type="ECO:0000259" key="7">
    <source>
        <dbReference type="PROSITE" id="PS51171"/>
    </source>
</evidence>
<evidence type="ECO:0000256" key="1">
    <source>
        <dbReference type="ARBA" id="ARBA00004741"/>
    </source>
</evidence>